<dbReference type="Proteomes" id="UP001156702">
    <property type="component" value="Unassembled WGS sequence"/>
</dbReference>
<protein>
    <recommendedName>
        <fullName evidence="2">Macro domain-containing protein</fullName>
    </recommendedName>
</protein>
<dbReference type="Gene3D" id="3.40.220.10">
    <property type="entry name" value="Leucine Aminopeptidase, subunit E, domain 1"/>
    <property type="match status" value="1"/>
</dbReference>
<dbReference type="Pfam" id="PF01661">
    <property type="entry name" value="Macro"/>
    <property type="match status" value="1"/>
</dbReference>
<accession>A0ABQ5ZEA8</accession>
<dbReference type="RefSeq" id="WP_244769576.1">
    <property type="nucleotide sequence ID" value="NZ_BSOP01000004.1"/>
</dbReference>
<gene>
    <name evidence="3" type="ORF">GCM10007923_04230</name>
</gene>
<evidence type="ECO:0000259" key="2">
    <source>
        <dbReference type="PROSITE" id="PS51154"/>
    </source>
</evidence>
<dbReference type="SMART" id="SM00506">
    <property type="entry name" value="A1pp"/>
    <property type="match status" value="1"/>
</dbReference>
<feature type="domain" description="Macro" evidence="2">
    <location>
        <begin position="1"/>
        <end position="148"/>
    </location>
</feature>
<dbReference type="PANTHER" id="PTHR12521">
    <property type="entry name" value="PROTEIN C6ORF130"/>
    <property type="match status" value="1"/>
</dbReference>
<dbReference type="CDD" id="cd02901">
    <property type="entry name" value="Macro_Poa1p-like"/>
    <property type="match status" value="1"/>
</dbReference>
<evidence type="ECO:0000256" key="1">
    <source>
        <dbReference type="ARBA" id="ARBA00035885"/>
    </source>
</evidence>
<organism evidence="3 4">
    <name type="scientific">Shinella yambaruensis</name>
    <dbReference type="NCBI Taxonomy" id="415996"/>
    <lineage>
        <taxon>Bacteria</taxon>
        <taxon>Pseudomonadati</taxon>
        <taxon>Pseudomonadota</taxon>
        <taxon>Alphaproteobacteria</taxon>
        <taxon>Hyphomicrobiales</taxon>
        <taxon>Rhizobiaceae</taxon>
        <taxon>Shinella</taxon>
    </lineage>
</organism>
<dbReference type="InterPro" id="IPR043472">
    <property type="entry name" value="Macro_dom-like"/>
</dbReference>
<comment type="catalytic activity">
    <reaction evidence="1">
        <text>an N-(ADP-alpha-D-ribosyl)-thymidine in DNA + H2O = a thymidine in DNA + ADP-D-ribose</text>
        <dbReference type="Rhea" id="RHEA:71655"/>
        <dbReference type="Rhea" id="RHEA-COMP:13556"/>
        <dbReference type="Rhea" id="RHEA-COMP:18051"/>
        <dbReference type="ChEBI" id="CHEBI:15377"/>
        <dbReference type="ChEBI" id="CHEBI:57967"/>
        <dbReference type="ChEBI" id="CHEBI:137386"/>
        <dbReference type="ChEBI" id="CHEBI:191199"/>
    </reaction>
    <physiologicalReaction direction="left-to-right" evidence="1">
        <dbReference type="Rhea" id="RHEA:71656"/>
    </physiologicalReaction>
</comment>
<dbReference type="InterPro" id="IPR002589">
    <property type="entry name" value="Macro_dom"/>
</dbReference>
<dbReference type="InterPro" id="IPR050892">
    <property type="entry name" value="ADP-ribose_metab_enzymes"/>
</dbReference>
<sequence length="292" mass="33512">MITFLESSVFESPAQTLVNTVNVVGVMGKGIAKEFKSRYPAMFKEYRHLCDSRDLKVGNLHLWRDKTRWVLNFPTKTTWKLPSKMEYVEVGLQKFVSTYKDLGITSISFPPLGCGNGNLDWQAVKPLMVDYLSKIDIPVYIHDVQVGANFEPEHRSIARTPDDFEEFTQDIEKVAKGRSFATSRASNFRAEVDDDNSIIVVHSSGKRERIDHDLIEASWVRLRERLLSYEGFSDDKSRRLKSYLFPILQELPYVRMVKIKSGANRADALFIDRDQYSPVASAENVSQGWLFQ</sequence>
<proteinExistence type="predicted"/>
<dbReference type="PROSITE" id="PS51154">
    <property type="entry name" value="MACRO"/>
    <property type="match status" value="1"/>
</dbReference>
<evidence type="ECO:0000313" key="4">
    <source>
        <dbReference type="Proteomes" id="UP001156702"/>
    </source>
</evidence>
<dbReference type="PANTHER" id="PTHR12521:SF0">
    <property type="entry name" value="ADP-RIBOSE GLYCOHYDROLASE OARD1"/>
    <property type="match status" value="1"/>
</dbReference>
<comment type="caution">
    <text evidence="3">The sequence shown here is derived from an EMBL/GenBank/DDBJ whole genome shotgun (WGS) entry which is preliminary data.</text>
</comment>
<name>A0ABQ5ZEA8_9HYPH</name>
<reference evidence="4" key="1">
    <citation type="journal article" date="2019" name="Int. J. Syst. Evol. Microbiol.">
        <title>The Global Catalogue of Microorganisms (GCM) 10K type strain sequencing project: providing services to taxonomists for standard genome sequencing and annotation.</title>
        <authorList>
            <consortium name="The Broad Institute Genomics Platform"/>
            <consortium name="The Broad Institute Genome Sequencing Center for Infectious Disease"/>
            <person name="Wu L."/>
            <person name="Ma J."/>
        </authorList>
    </citation>
    <scope>NUCLEOTIDE SEQUENCE [LARGE SCALE GENOMIC DNA]</scope>
    <source>
        <strain evidence="4">NBRC 102122</strain>
    </source>
</reference>
<dbReference type="SUPFAM" id="SSF52949">
    <property type="entry name" value="Macro domain-like"/>
    <property type="match status" value="1"/>
</dbReference>
<dbReference type="EMBL" id="BSOP01000004">
    <property type="protein sequence ID" value="GLR49218.1"/>
    <property type="molecule type" value="Genomic_DNA"/>
</dbReference>
<keyword evidence="4" id="KW-1185">Reference proteome</keyword>
<evidence type="ECO:0000313" key="3">
    <source>
        <dbReference type="EMBL" id="GLR49218.1"/>
    </source>
</evidence>